<evidence type="ECO:0000256" key="1">
    <source>
        <dbReference type="SAM" id="Coils"/>
    </source>
</evidence>
<dbReference type="RefSeq" id="WP_209458821.1">
    <property type="nucleotide sequence ID" value="NZ_JAGGKC010000006.1"/>
</dbReference>
<keyword evidence="3" id="KW-0131">Cell cycle</keyword>
<dbReference type="GO" id="GO:0051301">
    <property type="term" value="P:cell division"/>
    <property type="evidence" value="ECO:0007669"/>
    <property type="project" value="UniProtKB-KW"/>
</dbReference>
<reference evidence="3 4" key="1">
    <citation type="submission" date="2021-03" db="EMBL/GenBank/DDBJ databases">
        <title>Genomic Encyclopedia of Type Strains, Phase IV (KMG-IV): sequencing the most valuable type-strain genomes for metagenomic binning, comparative biology and taxonomic classification.</title>
        <authorList>
            <person name="Goeker M."/>
        </authorList>
    </citation>
    <scope>NUCLEOTIDE SEQUENCE [LARGE SCALE GENOMIC DNA]</scope>
    <source>
        <strain evidence="3 4">DSM 6139</strain>
    </source>
</reference>
<evidence type="ECO:0000256" key="2">
    <source>
        <dbReference type="SAM" id="Phobius"/>
    </source>
</evidence>
<keyword evidence="2" id="KW-0472">Membrane</keyword>
<evidence type="ECO:0000313" key="3">
    <source>
        <dbReference type="EMBL" id="MBP1918597.1"/>
    </source>
</evidence>
<feature type="coiled-coil region" evidence="1">
    <location>
        <begin position="76"/>
        <end position="106"/>
    </location>
</feature>
<name>A0ABS4G218_9CLOT</name>
<comment type="caution">
    <text evidence="3">The sequence shown here is derived from an EMBL/GenBank/DDBJ whole genome shotgun (WGS) entry which is preliminary data.</text>
</comment>
<keyword evidence="4" id="KW-1185">Reference proteome</keyword>
<keyword evidence="3" id="KW-0132">Cell division</keyword>
<keyword evidence="2" id="KW-0812">Transmembrane</keyword>
<feature type="transmembrane region" description="Helical" evidence="2">
    <location>
        <begin position="55"/>
        <end position="77"/>
    </location>
</feature>
<keyword evidence="1" id="KW-0175">Coiled coil</keyword>
<evidence type="ECO:0000313" key="4">
    <source>
        <dbReference type="Proteomes" id="UP001519271"/>
    </source>
</evidence>
<dbReference type="Proteomes" id="UP001519271">
    <property type="component" value="Unassembled WGS sequence"/>
</dbReference>
<sequence length="164" mass="18404">MALKNRSYISGNTVLKPKVQTEPGRIDKDLQKLEKSRRDFNRRNAVRANRVKRGILTTIAIIGILSFITIFRSAMVYNLQMEYVNLQNETRQVQKQNEALKAELIKASALDGIVTGSASLALVSEDTSKALVVDLSHDNFLPEETVMPEPGFLEKIMAFLDPRA</sequence>
<accession>A0ABS4G218</accession>
<gene>
    <name evidence="3" type="ORF">J2Z34_001073</name>
</gene>
<protein>
    <submittedName>
        <fullName evidence="3">Cell division protein FtsL</fullName>
    </submittedName>
</protein>
<keyword evidence="2" id="KW-1133">Transmembrane helix</keyword>
<organism evidence="3 4">
    <name type="scientific">Youngiibacter multivorans</name>
    <dbReference type="NCBI Taxonomy" id="937251"/>
    <lineage>
        <taxon>Bacteria</taxon>
        <taxon>Bacillati</taxon>
        <taxon>Bacillota</taxon>
        <taxon>Clostridia</taxon>
        <taxon>Eubacteriales</taxon>
        <taxon>Clostridiaceae</taxon>
        <taxon>Youngiibacter</taxon>
    </lineage>
</organism>
<proteinExistence type="predicted"/>
<dbReference type="EMBL" id="JAGGKC010000006">
    <property type="protein sequence ID" value="MBP1918597.1"/>
    <property type="molecule type" value="Genomic_DNA"/>
</dbReference>